<protein>
    <submittedName>
        <fullName evidence="1">WD repeat-containing protein C17D11.16</fullName>
    </submittedName>
</protein>
<dbReference type="EMBL" id="CM045768">
    <property type="protein sequence ID" value="KAI7982678.1"/>
    <property type="molecule type" value="Genomic_DNA"/>
</dbReference>
<dbReference type="Proteomes" id="UP001060215">
    <property type="component" value="Chromosome 11"/>
</dbReference>
<organism evidence="1 2">
    <name type="scientific">Camellia lanceoleosa</name>
    <dbReference type="NCBI Taxonomy" id="1840588"/>
    <lineage>
        <taxon>Eukaryota</taxon>
        <taxon>Viridiplantae</taxon>
        <taxon>Streptophyta</taxon>
        <taxon>Embryophyta</taxon>
        <taxon>Tracheophyta</taxon>
        <taxon>Spermatophyta</taxon>
        <taxon>Magnoliopsida</taxon>
        <taxon>eudicotyledons</taxon>
        <taxon>Gunneridae</taxon>
        <taxon>Pentapetalae</taxon>
        <taxon>asterids</taxon>
        <taxon>Ericales</taxon>
        <taxon>Theaceae</taxon>
        <taxon>Camellia</taxon>
    </lineage>
</organism>
<keyword evidence="2" id="KW-1185">Reference proteome</keyword>
<accession>A0ACC0F1V3</accession>
<evidence type="ECO:0000313" key="1">
    <source>
        <dbReference type="EMBL" id="KAI7982678.1"/>
    </source>
</evidence>
<evidence type="ECO:0000313" key="2">
    <source>
        <dbReference type="Proteomes" id="UP001060215"/>
    </source>
</evidence>
<name>A0ACC0F1V3_9ERIC</name>
<sequence length="488" mass="53589">MIAAISWVPKGVSRSIPAVAEPPSKEEIEEILNSRTFERSEESENEDHDEDMVVDAAKQGDEIAHALVAADALGKASLSTTSVPFQDIADSLRELDMEHYDEEDDGVELIGTGIGDAYYPSNDMDPYLKDQNDDDSEEVEDMTITAEDAVIVCARNEDDVSHLEVWIYEDPADDDSNMYVHHDIIIPAFPLCTAWLDCPIKGGEKGNFIAVGSMEPSIEIWDLDIMDEVQPSVVLGGISEKKKKGKKSIKYKRDSHTDSVLGLAWNKEYRNILASASADKLVKIWDVATGKCDITMEHHTDKVQAVAWNHHVPQVLLSGSFDHTVVMKDGRIPSHTGFKWSVSADVETVAWDPHTEHSFVVSLEDGTVEGFDIRAAKSDQSSDSKPSFTLHAHDKAVCTVSYNPLAPNLLATGSTDKMVKLWDLSNNQPSCVASNNPKAGAVFSISFSEDSPFLLAIGGSKGKLEVWDTLSDAGVSRRYGKYSNRNIS</sequence>
<reference evidence="1 2" key="1">
    <citation type="journal article" date="2022" name="Plant J.">
        <title>Chromosome-level genome of Camellia lanceoleosa provides a valuable resource for understanding genome evolution and self-incompatibility.</title>
        <authorList>
            <person name="Gong W."/>
            <person name="Xiao S."/>
            <person name="Wang L."/>
            <person name="Liao Z."/>
            <person name="Chang Y."/>
            <person name="Mo W."/>
            <person name="Hu G."/>
            <person name="Li W."/>
            <person name="Zhao G."/>
            <person name="Zhu H."/>
            <person name="Hu X."/>
            <person name="Ji K."/>
            <person name="Xiang X."/>
            <person name="Song Q."/>
            <person name="Yuan D."/>
            <person name="Jin S."/>
            <person name="Zhang L."/>
        </authorList>
    </citation>
    <scope>NUCLEOTIDE SEQUENCE [LARGE SCALE GENOMIC DNA]</scope>
    <source>
        <strain evidence="1">SQ_2022a</strain>
    </source>
</reference>
<proteinExistence type="predicted"/>
<comment type="caution">
    <text evidence="1">The sequence shown here is derived from an EMBL/GenBank/DDBJ whole genome shotgun (WGS) entry which is preliminary data.</text>
</comment>
<gene>
    <name evidence="1" type="ORF">LOK49_LG15G00471</name>
</gene>